<proteinExistence type="predicted"/>
<gene>
    <name evidence="2" type="ORF">A4A49_58619</name>
</gene>
<feature type="region of interest" description="Disordered" evidence="1">
    <location>
        <begin position="26"/>
        <end position="51"/>
    </location>
</feature>
<keyword evidence="3" id="KW-1185">Reference proteome</keyword>
<organism evidence="2 3">
    <name type="scientific">Nicotiana attenuata</name>
    <name type="common">Coyote tobacco</name>
    <dbReference type="NCBI Taxonomy" id="49451"/>
    <lineage>
        <taxon>Eukaryota</taxon>
        <taxon>Viridiplantae</taxon>
        <taxon>Streptophyta</taxon>
        <taxon>Embryophyta</taxon>
        <taxon>Tracheophyta</taxon>
        <taxon>Spermatophyta</taxon>
        <taxon>Magnoliopsida</taxon>
        <taxon>eudicotyledons</taxon>
        <taxon>Gunneridae</taxon>
        <taxon>Pentapetalae</taxon>
        <taxon>asterids</taxon>
        <taxon>lamiids</taxon>
        <taxon>Solanales</taxon>
        <taxon>Solanaceae</taxon>
        <taxon>Nicotianoideae</taxon>
        <taxon>Nicotianeae</taxon>
        <taxon>Nicotiana</taxon>
    </lineage>
</organism>
<protein>
    <submittedName>
        <fullName evidence="2">Uncharacterized protein</fullName>
    </submittedName>
</protein>
<dbReference type="Gramene" id="OIS95690">
    <property type="protein sequence ID" value="OIS95690"/>
    <property type="gene ID" value="A4A49_58619"/>
</dbReference>
<reference evidence="2" key="1">
    <citation type="submission" date="2016-11" db="EMBL/GenBank/DDBJ databases">
        <title>The genome of Nicotiana attenuata.</title>
        <authorList>
            <person name="Xu S."/>
            <person name="Brockmoeller T."/>
            <person name="Gaquerel E."/>
            <person name="Navarro A."/>
            <person name="Kuhl H."/>
            <person name="Gase K."/>
            <person name="Ling Z."/>
            <person name="Zhou W."/>
            <person name="Kreitzer C."/>
            <person name="Stanke M."/>
            <person name="Tang H."/>
            <person name="Lyons E."/>
            <person name="Pandey P."/>
            <person name="Pandey S.P."/>
            <person name="Timmermann B."/>
            <person name="Baldwin I.T."/>
        </authorList>
    </citation>
    <scope>NUCLEOTIDE SEQUENCE [LARGE SCALE GENOMIC DNA]</scope>
    <source>
        <strain evidence="2">UT</strain>
    </source>
</reference>
<evidence type="ECO:0000313" key="3">
    <source>
        <dbReference type="Proteomes" id="UP000187609"/>
    </source>
</evidence>
<comment type="caution">
    <text evidence="2">The sequence shown here is derived from an EMBL/GenBank/DDBJ whole genome shotgun (WGS) entry which is preliminary data.</text>
</comment>
<feature type="non-terminal residue" evidence="2">
    <location>
        <position position="97"/>
    </location>
</feature>
<dbReference type="AlphaFoldDB" id="A0A1J6I9S3"/>
<sequence length="97" mass="11028">MVRASNAMRASVQKLKRYRELMERLATFGESSSSPKSKGKKKGKEKADSKERIVTEMETIEAWVMGETVINVEIEKEITVLIEISRKCGRLRGIIKV</sequence>
<accession>A0A1J6I9S3</accession>
<dbReference type="EMBL" id="MJEQ01037194">
    <property type="protein sequence ID" value="OIS95690.1"/>
    <property type="molecule type" value="Genomic_DNA"/>
</dbReference>
<dbReference type="Proteomes" id="UP000187609">
    <property type="component" value="Unassembled WGS sequence"/>
</dbReference>
<evidence type="ECO:0000256" key="1">
    <source>
        <dbReference type="SAM" id="MobiDB-lite"/>
    </source>
</evidence>
<evidence type="ECO:0000313" key="2">
    <source>
        <dbReference type="EMBL" id="OIS95690.1"/>
    </source>
</evidence>
<name>A0A1J6I9S3_NICAT</name>